<dbReference type="PANTHER" id="PTHR43386:SF1">
    <property type="entry name" value="D,D-DIPEPTIDE TRANSPORT SYSTEM PERMEASE PROTEIN DDPC-RELATED"/>
    <property type="match status" value="1"/>
</dbReference>
<dbReference type="GO" id="GO:0055085">
    <property type="term" value="P:transmembrane transport"/>
    <property type="evidence" value="ECO:0007669"/>
    <property type="project" value="InterPro"/>
</dbReference>
<feature type="transmembrane region" description="Helical" evidence="8">
    <location>
        <begin position="244"/>
        <end position="263"/>
    </location>
</feature>
<name>A0AAP4EB13_PAEPO</name>
<feature type="transmembrane region" description="Helical" evidence="8">
    <location>
        <begin position="12"/>
        <end position="35"/>
    </location>
</feature>
<keyword evidence="6 8" id="KW-0472">Membrane</keyword>
<keyword evidence="5 8" id="KW-1133">Transmembrane helix</keyword>
<keyword evidence="4 8" id="KW-0812">Transmembrane</keyword>
<dbReference type="Pfam" id="PF12911">
    <property type="entry name" value="OppC_N"/>
    <property type="match status" value="1"/>
</dbReference>
<feature type="transmembrane region" description="Helical" evidence="8">
    <location>
        <begin position="195"/>
        <end position="220"/>
    </location>
</feature>
<evidence type="ECO:0000313" key="10">
    <source>
        <dbReference type="EMBL" id="MDH2331489.1"/>
    </source>
</evidence>
<dbReference type="NCBIfam" id="NF045474">
    <property type="entry name" value="Opp2C"/>
    <property type="match status" value="1"/>
</dbReference>
<evidence type="ECO:0000256" key="6">
    <source>
        <dbReference type="ARBA" id="ARBA00023136"/>
    </source>
</evidence>
<organism evidence="10 11">
    <name type="scientific">Paenibacillus polymyxa</name>
    <name type="common">Bacillus polymyxa</name>
    <dbReference type="NCBI Taxonomy" id="1406"/>
    <lineage>
        <taxon>Bacteria</taxon>
        <taxon>Bacillati</taxon>
        <taxon>Bacillota</taxon>
        <taxon>Bacilli</taxon>
        <taxon>Bacillales</taxon>
        <taxon>Paenibacillaceae</taxon>
        <taxon>Paenibacillus</taxon>
    </lineage>
</organism>
<dbReference type="PANTHER" id="PTHR43386">
    <property type="entry name" value="OLIGOPEPTIDE TRANSPORT SYSTEM PERMEASE PROTEIN APPC"/>
    <property type="match status" value="1"/>
</dbReference>
<dbReference type="PROSITE" id="PS50928">
    <property type="entry name" value="ABC_TM1"/>
    <property type="match status" value="1"/>
</dbReference>
<dbReference type="InterPro" id="IPR025966">
    <property type="entry name" value="OppC_N"/>
</dbReference>
<dbReference type="AlphaFoldDB" id="A0AAP4EB13"/>
<evidence type="ECO:0000256" key="3">
    <source>
        <dbReference type="ARBA" id="ARBA00022475"/>
    </source>
</evidence>
<dbReference type="CDD" id="cd06261">
    <property type="entry name" value="TM_PBP2"/>
    <property type="match status" value="1"/>
</dbReference>
<feature type="transmembrane region" description="Helical" evidence="8">
    <location>
        <begin position="123"/>
        <end position="147"/>
    </location>
</feature>
<evidence type="ECO:0000256" key="1">
    <source>
        <dbReference type="ARBA" id="ARBA00004651"/>
    </source>
</evidence>
<feature type="transmembrane region" description="Helical" evidence="8">
    <location>
        <begin position="76"/>
        <end position="102"/>
    </location>
</feature>
<proteinExistence type="inferred from homology"/>
<comment type="similarity">
    <text evidence="7">Belongs to the binding-protein-dependent transport system permease family. OppBC subfamily.</text>
</comment>
<dbReference type="EMBL" id="JARVWT010000004">
    <property type="protein sequence ID" value="MDH2331489.1"/>
    <property type="molecule type" value="Genomic_DNA"/>
</dbReference>
<keyword evidence="3" id="KW-1003">Cell membrane</keyword>
<dbReference type="GO" id="GO:0005886">
    <property type="term" value="C:plasma membrane"/>
    <property type="evidence" value="ECO:0007669"/>
    <property type="project" value="UniProtKB-SubCell"/>
</dbReference>
<evidence type="ECO:0000313" key="11">
    <source>
        <dbReference type="Proteomes" id="UP001229409"/>
    </source>
</evidence>
<sequence length="293" mass="32225">MKLKSLFFGKRLVVGLCLFFLCVCAVTAIFAPWIAPHDPNQIRMADKLVPSSAEHLLGTDHLGRDVLSRLIYGVRITFGLVLGVFSISVLVGVSIGMLSGYVGGWLDQLLMRICDGMLAFPNLVLVLGIVGMLGPGIYQVIIALLLVQWVYYARMTRGLVLHLRSEPYLLAALICGSSRLAILRRHVFPHIFPQIVVIGTLEMGWAIMDISALSFLGLGIQPPTAEWGAMINEGRGYLREHPSLMLYPGLCILLVVTAFNVLGESLSQLLGVKKVKERSTRNVRRTSRQIGNS</sequence>
<evidence type="ECO:0000259" key="9">
    <source>
        <dbReference type="PROSITE" id="PS50928"/>
    </source>
</evidence>
<evidence type="ECO:0000256" key="8">
    <source>
        <dbReference type="RuleBase" id="RU363032"/>
    </source>
</evidence>
<dbReference type="InterPro" id="IPR035906">
    <property type="entry name" value="MetI-like_sf"/>
</dbReference>
<comment type="subcellular location">
    <subcellularLocation>
        <location evidence="1 8">Cell membrane</location>
        <topology evidence="1 8">Multi-pass membrane protein</topology>
    </subcellularLocation>
</comment>
<comment type="caution">
    <text evidence="10">The sequence shown here is derived from an EMBL/GenBank/DDBJ whole genome shotgun (WGS) entry which is preliminary data.</text>
</comment>
<dbReference type="Gene3D" id="1.10.3720.10">
    <property type="entry name" value="MetI-like"/>
    <property type="match status" value="1"/>
</dbReference>
<dbReference type="InterPro" id="IPR053385">
    <property type="entry name" value="ABC_transport_permease"/>
</dbReference>
<dbReference type="RefSeq" id="WP_075154212.1">
    <property type="nucleotide sequence ID" value="NZ_CP011420.1"/>
</dbReference>
<dbReference type="Pfam" id="PF00528">
    <property type="entry name" value="BPD_transp_1"/>
    <property type="match status" value="1"/>
</dbReference>
<evidence type="ECO:0000256" key="4">
    <source>
        <dbReference type="ARBA" id="ARBA00022692"/>
    </source>
</evidence>
<keyword evidence="2 8" id="KW-0813">Transport</keyword>
<evidence type="ECO:0000256" key="7">
    <source>
        <dbReference type="ARBA" id="ARBA00024202"/>
    </source>
</evidence>
<feature type="domain" description="ABC transmembrane type-1" evidence="9">
    <location>
        <begin position="74"/>
        <end position="263"/>
    </location>
</feature>
<dbReference type="InterPro" id="IPR000515">
    <property type="entry name" value="MetI-like"/>
</dbReference>
<accession>A0AAP4EB13</accession>
<dbReference type="Proteomes" id="UP001229409">
    <property type="component" value="Unassembled WGS sequence"/>
</dbReference>
<evidence type="ECO:0000256" key="2">
    <source>
        <dbReference type="ARBA" id="ARBA00022448"/>
    </source>
</evidence>
<feature type="transmembrane region" description="Helical" evidence="8">
    <location>
        <begin position="167"/>
        <end position="183"/>
    </location>
</feature>
<dbReference type="InterPro" id="IPR050366">
    <property type="entry name" value="BP-dependent_transpt_permease"/>
</dbReference>
<protein>
    <submittedName>
        <fullName evidence="10">ABC transporter permease subunit</fullName>
    </submittedName>
</protein>
<gene>
    <name evidence="10" type="ORF">QDS18_11435</name>
</gene>
<reference evidence="10" key="1">
    <citation type="submission" date="2023-04" db="EMBL/GenBank/DDBJ databases">
        <title>Uncovering the Secrets of Slow-Growing Bacteria in Tropical Savanna Soil through Cultivation and Genomic Analysis.</title>
        <authorList>
            <person name="Goncalves O.S."/>
            <person name="Santana M.F."/>
        </authorList>
    </citation>
    <scope>NUCLEOTIDE SEQUENCE</scope>
    <source>
        <strain evidence="10">ANTI</strain>
    </source>
</reference>
<evidence type="ECO:0000256" key="5">
    <source>
        <dbReference type="ARBA" id="ARBA00022989"/>
    </source>
</evidence>
<dbReference type="SUPFAM" id="SSF161098">
    <property type="entry name" value="MetI-like"/>
    <property type="match status" value="1"/>
</dbReference>